<dbReference type="GO" id="GO:0045259">
    <property type="term" value="C:proton-transporting ATP synthase complex"/>
    <property type="evidence" value="ECO:0007669"/>
    <property type="project" value="UniProtKB-KW"/>
</dbReference>
<evidence type="ECO:0000256" key="4">
    <source>
        <dbReference type="ARBA" id="ARBA00022448"/>
    </source>
</evidence>
<dbReference type="Gene3D" id="3.40.1380.10">
    <property type="match status" value="1"/>
</dbReference>
<evidence type="ECO:0000256" key="2">
    <source>
        <dbReference type="ARBA" id="ARBA00004170"/>
    </source>
</evidence>
<organism evidence="11 12">
    <name type="scientific">candidate division WWE3 bacterium RIFCSPLOWO2_01_FULL_42_11</name>
    <dbReference type="NCBI Taxonomy" id="1802627"/>
    <lineage>
        <taxon>Bacteria</taxon>
        <taxon>Katanobacteria</taxon>
    </lineage>
</organism>
<evidence type="ECO:0000256" key="10">
    <source>
        <dbReference type="SAM" id="Coils"/>
    </source>
</evidence>
<evidence type="ECO:0000256" key="5">
    <source>
        <dbReference type="ARBA" id="ARBA00022781"/>
    </source>
</evidence>
<dbReference type="GO" id="GO:0046933">
    <property type="term" value="F:proton-transporting ATP synthase activity, rotational mechanism"/>
    <property type="evidence" value="ECO:0007669"/>
    <property type="project" value="InterPro"/>
</dbReference>
<gene>
    <name evidence="11" type="ORF">A3A70_00940</name>
</gene>
<dbReference type="STRING" id="1802627.A3A70_00940"/>
<dbReference type="Pfam" id="PF00231">
    <property type="entry name" value="ATP-synt"/>
    <property type="match status" value="1"/>
</dbReference>
<protein>
    <recommendedName>
        <fullName evidence="13">ATP synthase gamma chain</fullName>
    </recommendedName>
</protein>
<evidence type="ECO:0000256" key="9">
    <source>
        <dbReference type="ARBA" id="ARBA00023310"/>
    </source>
</evidence>
<comment type="similarity">
    <text evidence="3">Belongs to the ATPase gamma chain family.</text>
</comment>
<evidence type="ECO:0000256" key="8">
    <source>
        <dbReference type="ARBA" id="ARBA00023196"/>
    </source>
</evidence>
<evidence type="ECO:0000256" key="1">
    <source>
        <dbReference type="ARBA" id="ARBA00003456"/>
    </source>
</evidence>
<dbReference type="InterPro" id="IPR000131">
    <property type="entry name" value="ATP_synth_F1_gsu"/>
</dbReference>
<sequence length="277" mass="31860">MISTDKEHELQDLQSIKDLSTAFAELSAIRMHSIQRQLQQNATFYEGIQEMYKNIKAKQQEKSNPLGISGKIVSVALTSNGHFYGGQNDDLVKSFLEGIHTYSTEAIMIGRSGQEILEGTGNTKNIGMITFKSEYPTTKEIYDFLDRVKPFQKVFLYYPKFVNMMTQSPTIADIAYNPDPTNEKPEMYIFEPELTKIVEFFETHVRFILFRRSLLEIAVARNAARLVAMMEAEEKAIKTLQIRKNIIKQAEKGLITERLLETIRAKPWINKQNLLHI</sequence>
<evidence type="ECO:0000313" key="11">
    <source>
        <dbReference type="EMBL" id="OGC59239.1"/>
    </source>
</evidence>
<keyword evidence="8" id="KW-0139">CF(1)</keyword>
<keyword evidence="6" id="KW-0406">Ion transport</keyword>
<comment type="subcellular location">
    <subcellularLocation>
        <location evidence="2">Membrane</location>
        <topology evidence="2">Peripheral membrane protein</topology>
    </subcellularLocation>
</comment>
<dbReference type="EMBL" id="MEVK01000020">
    <property type="protein sequence ID" value="OGC59239.1"/>
    <property type="molecule type" value="Genomic_DNA"/>
</dbReference>
<dbReference type="Proteomes" id="UP000178964">
    <property type="component" value="Unassembled WGS sequence"/>
</dbReference>
<dbReference type="InterPro" id="IPR035968">
    <property type="entry name" value="ATP_synth_F1_ATPase_gsu"/>
</dbReference>
<evidence type="ECO:0008006" key="13">
    <source>
        <dbReference type="Google" id="ProtNLM"/>
    </source>
</evidence>
<name>A0A1F4VQ26_UNCKA</name>
<reference evidence="11 12" key="1">
    <citation type="journal article" date="2016" name="Nat. Commun.">
        <title>Thousands of microbial genomes shed light on interconnected biogeochemical processes in an aquifer system.</title>
        <authorList>
            <person name="Anantharaman K."/>
            <person name="Brown C.T."/>
            <person name="Hug L.A."/>
            <person name="Sharon I."/>
            <person name="Castelle C.J."/>
            <person name="Probst A.J."/>
            <person name="Thomas B.C."/>
            <person name="Singh A."/>
            <person name="Wilkins M.J."/>
            <person name="Karaoz U."/>
            <person name="Brodie E.L."/>
            <person name="Williams K.H."/>
            <person name="Hubbard S.S."/>
            <person name="Banfield J.F."/>
        </authorList>
    </citation>
    <scope>NUCLEOTIDE SEQUENCE [LARGE SCALE GENOMIC DNA]</scope>
</reference>
<keyword evidence="4" id="KW-0813">Transport</keyword>
<evidence type="ECO:0000256" key="6">
    <source>
        <dbReference type="ARBA" id="ARBA00023065"/>
    </source>
</evidence>
<comment type="function">
    <text evidence="1">Produces ATP from ADP in the presence of a proton gradient across the membrane. The gamma chain is believed to be important in regulating ATPase activity and the flow of protons through the CF(0) complex.</text>
</comment>
<proteinExistence type="inferred from homology"/>
<keyword evidence="7" id="KW-0472">Membrane</keyword>
<keyword evidence="10" id="KW-0175">Coiled coil</keyword>
<keyword evidence="9" id="KW-0066">ATP synthesis</keyword>
<dbReference type="AlphaFoldDB" id="A0A1F4VQ26"/>
<evidence type="ECO:0000256" key="3">
    <source>
        <dbReference type="ARBA" id="ARBA00007681"/>
    </source>
</evidence>
<feature type="coiled-coil region" evidence="10">
    <location>
        <begin position="223"/>
        <end position="250"/>
    </location>
</feature>
<evidence type="ECO:0000256" key="7">
    <source>
        <dbReference type="ARBA" id="ARBA00023136"/>
    </source>
</evidence>
<dbReference type="SUPFAM" id="SSF52943">
    <property type="entry name" value="ATP synthase (F1-ATPase), gamma subunit"/>
    <property type="match status" value="1"/>
</dbReference>
<accession>A0A1F4VQ26</accession>
<comment type="caution">
    <text evidence="11">The sequence shown here is derived from an EMBL/GenBank/DDBJ whole genome shotgun (WGS) entry which is preliminary data.</text>
</comment>
<evidence type="ECO:0000313" key="12">
    <source>
        <dbReference type="Proteomes" id="UP000178964"/>
    </source>
</evidence>
<keyword evidence="5" id="KW-0375">Hydrogen ion transport</keyword>
<dbReference type="PRINTS" id="PR00126">
    <property type="entry name" value="ATPASEGAMMA"/>
</dbReference>